<reference evidence="1" key="2">
    <citation type="submission" date="2012-06" db="EMBL/GenBank/DDBJ databases">
        <authorList>
            <person name="Yu Y."/>
            <person name="Currie J."/>
            <person name="Lomeli R."/>
            <person name="Angelova A."/>
            <person name="Collura K."/>
            <person name="Wissotski M."/>
            <person name="Campos D."/>
            <person name="Kudrna D."/>
            <person name="Golser W."/>
            <person name="Ashely E."/>
            <person name="Descour A."/>
            <person name="Fernandes J."/>
            <person name="Soderlund C."/>
            <person name="Walbot V."/>
        </authorList>
    </citation>
    <scope>NUCLEOTIDE SEQUENCE</scope>
    <source>
        <strain evidence="1">B73</strain>
    </source>
</reference>
<reference evidence="1" key="1">
    <citation type="journal article" date="2009" name="PLoS Genet.">
        <title>Sequencing, mapping, and analysis of 27,455 maize full-length cDNAs.</title>
        <authorList>
            <person name="Soderlund C."/>
            <person name="Descour A."/>
            <person name="Kudrna D."/>
            <person name="Bomhoff M."/>
            <person name="Boyd L."/>
            <person name="Currie J."/>
            <person name="Angelova A."/>
            <person name="Collura K."/>
            <person name="Wissotski M."/>
            <person name="Ashley E."/>
            <person name="Morrow D."/>
            <person name="Fernandes J."/>
            <person name="Walbot V."/>
            <person name="Yu Y."/>
        </authorList>
    </citation>
    <scope>NUCLEOTIDE SEQUENCE</scope>
    <source>
        <strain evidence="1">B73</strain>
    </source>
</reference>
<organism evidence="1">
    <name type="scientific">Zea mays</name>
    <name type="common">Maize</name>
    <dbReference type="NCBI Taxonomy" id="4577"/>
    <lineage>
        <taxon>Eukaryota</taxon>
        <taxon>Viridiplantae</taxon>
        <taxon>Streptophyta</taxon>
        <taxon>Embryophyta</taxon>
        <taxon>Tracheophyta</taxon>
        <taxon>Spermatophyta</taxon>
        <taxon>Magnoliopsida</taxon>
        <taxon>Liliopsida</taxon>
        <taxon>Poales</taxon>
        <taxon>Poaceae</taxon>
        <taxon>PACMAD clade</taxon>
        <taxon>Panicoideae</taxon>
        <taxon>Andropogonodae</taxon>
        <taxon>Andropogoneae</taxon>
        <taxon>Tripsacinae</taxon>
        <taxon>Zea</taxon>
    </lineage>
</organism>
<dbReference type="AlphaFoldDB" id="C4J2S7"/>
<sequence length="206" mass="22579">MCTSQPGRLHMCKPTFLFPSGTLLYLTYPNSWNKLEGCPLGKNPAIAIRHGLPDAAQLAVHLHHLRPIEIGVRAAGAVGRDSSRLGRALLGLLARAFVEVIVAVTRCRDGGGAPSLLCRIGVLVAAATSAAVSPWIWVFAEEVLDGCKQAVPVLLDLCLAEAVYIQKLFFCSRYSDTHFLQRVCFEYVIRIESFVTLLHYLFSKAK</sequence>
<name>C4J2S7_MAIZE</name>
<dbReference type="EMBL" id="BT085124">
    <property type="protein sequence ID" value="ACR35477.1"/>
    <property type="molecule type" value="mRNA"/>
</dbReference>
<accession>C4J2S7</accession>
<proteinExistence type="evidence at transcript level"/>
<protein>
    <submittedName>
        <fullName evidence="1">Uncharacterized protein</fullName>
    </submittedName>
</protein>
<evidence type="ECO:0000313" key="1">
    <source>
        <dbReference type="EMBL" id="ACR35477.1"/>
    </source>
</evidence>